<organism evidence="2 3">
    <name type="scientific">Shewanella sedimentimangrovi</name>
    <dbReference type="NCBI Taxonomy" id="2814293"/>
    <lineage>
        <taxon>Bacteria</taxon>
        <taxon>Pseudomonadati</taxon>
        <taxon>Pseudomonadota</taxon>
        <taxon>Gammaproteobacteria</taxon>
        <taxon>Alteromonadales</taxon>
        <taxon>Shewanellaceae</taxon>
        <taxon>Shewanella</taxon>
    </lineage>
</organism>
<evidence type="ECO:0000313" key="3">
    <source>
        <dbReference type="Proteomes" id="UP000663207"/>
    </source>
</evidence>
<protein>
    <submittedName>
        <fullName evidence="2">DUF4397 domain-containing protein</fullName>
    </submittedName>
</protein>
<evidence type="ECO:0000313" key="2">
    <source>
        <dbReference type="EMBL" id="QSX37425.1"/>
    </source>
</evidence>
<keyword evidence="3" id="KW-1185">Reference proteome</keyword>
<sequence length="443" mass="47957">MRSSMKMGLTALLSVMLTACGGSSSDDSSDSIAYVQFYNASANSPAVTLTLDEYAYSAVEFGDSLPRYGVSPQTLDVALLGVDAAGDELSLHEQSLAFVDGDNHLLVLYGDYGDSKLMDLVYNRDELDELNDEGEDKTQVLVAHVAPGLPAYEVYVAADGVDFSSAQLLGSPAYGQYSDSLLLDTGYYRVFLTEPGGTTPVFSSAVLDFSQQTVQKLMLRPGFGPDSLKLRIDAVDSTGAPLSVTDAAAAAQYRVYNACGAERTLELGKDQQVQSSLTVAAGAISEYQVLPFDDYDLNIWDEAGNQGIQDLLLTFNQDDSRTLVIYPGTDGIQAMALTEDLRPRSFDYQLTAVNLVPDSEDLSIYFLTEDETLDSAQYKLSNWDFSERPSLTLPSGSYEVLVIATDDNGTLSRLARLALSLDSHQNLSLVLTRDGDSYRLTAL</sequence>
<dbReference type="RefSeq" id="WP_207380656.1">
    <property type="nucleotide sequence ID" value="NZ_CP071502.1"/>
</dbReference>
<proteinExistence type="predicted"/>
<dbReference type="EMBL" id="CP071502">
    <property type="protein sequence ID" value="QSX37425.1"/>
    <property type="molecule type" value="Genomic_DNA"/>
</dbReference>
<gene>
    <name evidence="2" type="ORF">JYB85_00765</name>
</gene>
<reference evidence="2 3" key="1">
    <citation type="submission" date="2021-03" db="EMBL/GenBank/DDBJ databases">
        <title>Novel species identification of genus Shewanella.</title>
        <authorList>
            <person name="Liu G."/>
            <person name="Zhang Q."/>
        </authorList>
    </citation>
    <scope>NUCLEOTIDE SEQUENCE [LARGE SCALE GENOMIC DNA]</scope>
    <source>
        <strain evidence="2 3">FJAT-52962</strain>
    </source>
</reference>
<dbReference type="PROSITE" id="PS51257">
    <property type="entry name" value="PROKAR_LIPOPROTEIN"/>
    <property type="match status" value="1"/>
</dbReference>
<dbReference type="Proteomes" id="UP000663207">
    <property type="component" value="Chromosome"/>
</dbReference>
<name>A0ABX7R2V9_9GAMM</name>
<keyword evidence="1" id="KW-0732">Signal</keyword>
<feature type="signal peptide" evidence="1">
    <location>
        <begin position="1"/>
        <end position="21"/>
    </location>
</feature>
<evidence type="ECO:0000256" key="1">
    <source>
        <dbReference type="SAM" id="SignalP"/>
    </source>
</evidence>
<accession>A0ABX7R2V9</accession>
<feature type="chain" id="PRO_5045659220" evidence="1">
    <location>
        <begin position="22"/>
        <end position="443"/>
    </location>
</feature>